<feature type="region of interest" description="Disordered" evidence="9">
    <location>
        <begin position="1376"/>
        <end position="1402"/>
    </location>
</feature>
<comment type="caution">
    <text evidence="11">The sequence shown here is derived from an EMBL/GenBank/DDBJ whole genome shotgun (WGS) entry which is preliminary data.</text>
</comment>
<dbReference type="GO" id="GO:0016787">
    <property type="term" value="F:hydrolase activity"/>
    <property type="evidence" value="ECO:0007669"/>
    <property type="project" value="UniProtKB-KW"/>
</dbReference>
<keyword evidence="5" id="KW-0378">Hydrolase</keyword>
<gene>
    <name evidence="11" type="ORF">ISN45_Aa07g032740</name>
</gene>
<evidence type="ECO:0000256" key="8">
    <source>
        <dbReference type="SAM" id="Coils"/>
    </source>
</evidence>
<evidence type="ECO:0000313" key="11">
    <source>
        <dbReference type="EMBL" id="KAG7543356.1"/>
    </source>
</evidence>
<feature type="coiled-coil region" evidence="8">
    <location>
        <begin position="1795"/>
        <end position="1822"/>
    </location>
</feature>
<keyword evidence="2" id="KW-0548">Nucleotidyltransferase</keyword>
<keyword evidence="7" id="KW-0862">Zinc</keyword>
<dbReference type="PROSITE" id="PS50158">
    <property type="entry name" value="ZF_CCHC"/>
    <property type="match status" value="1"/>
</dbReference>
<keyword evidence="7" id="KW-0863">Zinc-finger</keyword>
<name>A0A8T1Y872_9BRAS</name>
<evidence type="ECO:0000256" key="9">
    <source>
        <dbReference type="SAM" id="MobiDB-lite"/>
    </source>
</evidence>
<evidence type="ECO:0000256" key="1">
    <source>
        <dbReference type="ARBA" id="ARBA00022679"/>
    </source>
</evidence>
<evidence type="ECO:0000259" key="10">
    <source>
        <dbReference type="PROSITE" id="PS50158"/>
    </source>
</evidence>
<dbReference type="Pfam" id="PF17917">
    <property type="entry name" value="RT_RNaseH"/>
    <property type="match status" value="1"/>
</dbReference>
<protein>
    <submittedName>
        <fullName evidence="11">Ribonuclease H-like superfamily</fullName>
    </submittedName>
</protein>
<reference evidence="11 12" key="1">
    <citation type="submission" date="2020-12" db="EMBL/GenBank/DDBJ databases">
        <title>Concerted genomic and epigenomic changes stabilize Arabidopsis allopolyploids.</title>
        <authorList>
            <person name="Chen Z."/>
        </authorList>
    </citation>
    <scope>NUCLEOTIDE SEQUENCE [LARGE SCALE GENOMIC DNA]</scope>
    <source>
        <strain evidence="11">Allo738</strain>
        <tissue evidence="11">Leaf</tissue>
    </source>
</reference>
<keyword evidence="8" id="KW-0175">Coiled coil</keyword>
<evidence type="ECO:0000256" key="4">
    <source>
        <dbReference type="ARBA" id="ARBA00022759"/>
    </source>
</evidence>
<dbReference type="InterPro" id="IPR001878">
    <property type="entry name" value="Znf_CCHC"/>
</dbReference>
<feature type="compositionally biased region" description="Polar residues" evidence="9">
    <location>
        <begin position="1457"/>
        <end position="1466"/>
    </location>
</feature>
<feature type="region of interest" description="Disordered" evidence="9">
    <location>
        <begin position="1455"/>
        <end position="1475"/>
    </location>
</feature>
<dbReference type="GO" id="GO:0004519">
    <property type="term" value="F:endonuclease activity"/>
    <property type="evidence" value="ECO:0007669"/>
    <property type="project" value="UniProtKB-KW"/>
</dbReference>
<dbReference type="Pfam" id="PF17921">
    <property type="entry name" value="Integrase_H2C2"/>
    <property type="match status" value="1"/>
</dbReference>
<evidence type="ECO:0000256" key="7">
    <source>
        <dbReference type="PROSITE-ProRule" id="PRU00047"/>
    </source>
</evidence>
<dbReference type="GO" id="GO:0003964">
    <property type="term" value="F:RNA-directed DNA polymerase activity"/>
    <property type="evidence" value="ECO:0007669"/>
    <property type="project" value="UniProtKB-KW"/>
</dbReference>
<dbReference type="GO" id="GO:0003676">
    <property type="term" value="F:nucleic acid binding"/>
    <property type="evidence" value="ECO:0007669"/>
    <property type="project" value="InterPro"/>
</dbReference>
<dbReference type="CDD" id="cd01647">
    <property type="entry name" value="RT_LTR"/>
    <property type="match status" value="1"/>
</dbReference>
<evidence type="ECO:0000256" key="3">
    <source>
        <dbReference type="ARBA" id="ARBA00022722"/>
    </source>
</evidence>
<feature type="compositionally biased region" description="Basic and acidic residues" evidence="9">
    <location>
        <begin position="1516"/>
        <end position="1537"/>
    </location>
</feature>
<organism evidence="11 12">
    <name type="scientific">Arabidopsis thaliana x Arabidopsis arenosa</name>
    <dbReference type="NCBI Taxonomy" id="1240361"/>
    <lineage>
        <taxon>Eukaryota</taxon>
        <taxon>Viridiplantae</taxon>
        <taxon>Streptophyta</taxon>
        <taxon>Embryophyta</taxon>
        <taxon>Tracheophyta</taxon>
        <taxon>Spermatophyta</taxon>
        <taxon>Magnoliopsida</taxon>
        <taxon>eudicotyledons</taxon>
        <taxon>Gunneridae</taxon>
        <taxon>Pentapetalae</taxon>
        <taxon>rosids</taxon>
        <taxon>malvids</taxon>
        <taxon>Brassicales</taxon>
        <taxon>Brassicaceae</taxon>
        <taxon>Camelineae</taxon>
        <taxon>Arabidopsis</taxon>
    </lineage>
</organism>
<dbReference type="Proteomes" id="UP000694240">
    <property type="component" value="Chromosome 12"/>
</dbReference>
<keyword evidence="12" id="KW-1185">Reference proteome</keyword>
<dbReference type="FunFam" id="3.10.20.370:FF:000001">
    <property type="entry name" value="Retrovirus-related Pol polyprotein from transposon 17.6-like protein"/>
    <property type="match status" value="1"/>
</dbReference>
<proteinExistence type="predicted"/>
<feature type="region of interest" description="Disordered" evidence="9">
    <location>
        <begin position="1489"/>
        <end position="1537"/>
    </location>
</feature>
<dbReference type="CDD" id="cd00303">
    <property type="entry name" value="retropepsin_like"/>
    <property type="match status" value="1"/>
</dbReference>
<keyword evidence="3" id="KW-0540">Nuclease</keyword>
<dbReference type="FunFam" id="3.30.70.270:FF:000020">
    <property type="entry name" value="Transposon Tf2-6 polyprotein-like Protein"/>
    <property type="match status" value="1"/>
</dbReference>
<dbReference type="PANTHER" id="PTHR37984:SF5">
    <property type="entry name" value="PROTEIN NYNRIN-LIKE"/>
    <property type="match status" value="1"/>
</dbReference>
<dbReference type="InterPro" id="IPR050951">
    <property type="entry name" value="Retrovirus_Pol_polyprotein"/>
</dbReference>
<accession>A0A8T1Y872</accession>
<dbReference type="GO" id="GO:0008270">
    <property type="term" value="F:zinc ion binding"/>
    <property type="evidence" value="ECO:0007669"/>
    <property type="project" value="UniProtKB-KW"/>
</dbReference>
<keyword evidence="4" id="KW-0255">Endonuclease</keyword>
<evidence type="ECO:0000313" key="12">
    <source>
        <dbReference type="Proteomes" id="UP000694240"/>
    </source>
</evidence>
<feature type="compositionally biased region" description="Basic and acidic residues" evidence="9">
    <location>
        <begin position="1491"/>
        <end position="1505"/>
    </location>
</feature>
<evidence type="ECO:0000256" key="5">
    <source>
        <dbReference type="ARBA" id="ARBA00022801"/>
    </source>
</evidence>
<dbReference type="InterPro" id="IPR004312">
    <property type="entry name" value="ATHILA_Orf1_C"/>
</dbReference>
<dbReference type="InterPro" id="IPR041588">
    <property type="entry name" value="Integrase_H2C2"/>
</dbReference>
<keyword evidence="6" id="KW-0695">RNA-directed DNA polymerase</keyword>
<keyword evidence="1" id="KW-0808">Transferase</keyword>
<dbReference type="InterPro" id="IPR041373">
    <property type="entry name" value="RT_RNaseH"/>
</dbReference>
<feature type="region of interest" description="Disordered" evidence="9">
    <location>
        <begin position="327"/>
        <end position="346"/>
    </location>
</feature>
<sequence length="3310" mass="377563">MSTTKERSSHNRNKRLIEALTTEMGQIFDSHLDSIRQGHHRARKRKEQELKSKPPDNSLRSTRSSPQKISHTPKSKSVCHSDYKPTNALFKFSGKEDYLEWEKNMDEWFSYKNFLSEMRFVCALSHLTGDAYKWWLQEVDDRLYYKEPPITFWRDLKELLRKKYAPQASNRSRKVNVTAHGLAVQEKGQALVSDSKKNPIAEKQFEDELLKILNAYNKPKKAKSAPQPKMVTEEVVVHKQSLNPSPESSGEPKQCKSSNLSKKVTCYKCRKKGHLAATCHGELELTISSLESKLSSSNSSSEVINQGLENSSSCVMHLFLSKDVDSGHTMEHENDKAEGSTKEENHHLVSTTPQACRADYVSNITIFKAEILPNILRGNQVSLACEFIQYWNNFTFTRTFKQPVLNVGISSIIHLILSLSAKEDAGTIDVCNDMPTNSELMTCSLAIKESEDVNNTILKEKEPPYVSQPVLNRELPKEATRELGGFTQAKAVMVHNQSPRAECNILVKEKPPDATPPIKTRGCTIWRPIKKTNDQEISTHRRSQPRDPREDYECQIWLKHNEERIGKQSNLFVRASKDFEGMFSEDKPIGLSPIHNASQSYIWRPGDYIGRSRPEPHESLVTLLHMFHEEPKMDLSSFGSFHTYQWRPGELLDSSREEELVTNNALIKEEPPDPTPLPLTVMISSNEHTANLIQVSNSLTRFVSHVSRTVTMSLSHLGNSEKKLELFKENLEPNSCLRTQVKHEHFKDNALIKVEACLLVYSDSMTMITHLLFAKAVDNIAGIKEEPPDIEVLSFNLFERTGIGVVLMPRIDSPSNLTRRRSDNAYALELQGKYNVSSNFNDSYLVLFIVGELDLRSNPFQVGEDDVTMESTKDLELDKELVAEEQLEAEKQLEPEERFELRNELIAEKEYGKYVILTSLVLIYDHQMGMCLICELDLRSNPFQVGEDDVTMESTKDLELDKELVAEEQLEAEKQLEPEERFELRNELIAEKEYCMQTRSKGNQNLLFDDNIDRLDRELRERRDTVDLEHNHPFRMADEQDVNNLPANIGAGDAPRNHHQRQGIVPPAVQNNNFEIKSGLISMIQGNKFHGLPLEDPLDHLDNFDRLCSLTKINGVSEDSFKLRLFPFSLGDKAHQWEKTLPAGSITSWDDCKKAFLTKFFSNSRTARLRNEISSFTQKQSESICEAWERFKGYTIQCPDHGFKKASLLSTLYRGVLPKIRMLLDTASNGNFLNKDVEEGWELIENLAQSDGNYNEDFDRSNRGIGDSDAKHSKEMKALNEKLDKLLLSQQKPVHFLFDDDQYQVQDGEGNQLEEVSYINNQGGYKGYNNFKTNNPNLSYRSTNVANPQDQVYPPQQHQGQNKPFVPYNQGFAPKQQFQGNYQQPPPGFAPQQHQGPAAHDSDMKQMLQQLLQGQASGSMEIAKKISELHNKLDCSYNDLNVKVEALNSKVRYLEGQSASTSTPKPTGQLPGKAIQNPKDYAQAHAITLRSGKELPTREGPKPATEDSADQDGEDFSLKEDQAEKPTDVLDPTLDRVTRSPTPVTLLAALKPAAAKNKEKVFVPPPYKPPLPFPGRHKKALAEKYRAMFAKNIKEVELRIPLVDALALIPDSHKFLKDLITERIQEVQGMVVLSHECSAIIQKKIIPKKLGDPGSFTLPCSLGPLAFNKCLCDLGASVSLMPLSVAKRLGFTQYKSCNISLILADRSVRIPHGLLEDLPIRIGVVEIPTDFVVLEMDEEPKDPLILGRPFLATAGAIIDVKKGKIDLNLGKNLNMTFDIKNAMRKPTIDGQLFWIEEMDQLADELLEELAEEDHLKSALTKNGEDGFLHLETLGYQKLLDSHKAVEESESFEELNGSATDVMAVNDENSTQAQPAHSRTYSTEHSTATVDIPVEPVIPTSDDWSELKAPKVELKPLPKGLRYAFLGNNSTYPVIVNDALTDEQVHLLLTELKKYRRAIGYSLDDIKGISPSLCTHRIHLENESYSSIEPQRRLNPNLKEVVKKEILKLLDADVIYPISDSTWVSPVHCVPKKGGMTVVKNERDELIPTRTITGHRMCIDYRKLNAASRKDHFPLPFIDQMLERLANHPYYCFLDGYSGFFQIPIHPNDQEKTTFTCPYGTFAYKRMPFGLCNAPATFQRCMTSIFSDLIEEMVEVFMDDFSVYGSSFSSCLLNLCRVLARCEETNLVLNWEKCHFMVREGIVLGHKISEKGIEVDRAKIEVMVQLQPPRSVKDVRSFLGHAGFYRRFIKDFSKLARPMTRLLCKETEFDFDEECLKAFQLIKEALISAPIVQAPNWDYPFEIMCDASDYAVGAVLGQKIDKKLHVIYYASRTMDDAQVKYATTEKELLAVIFAFEKFRSYLVGSKVIVYTDHAALRHIYAKKDTKPRLLRWILLLQEFDMEIVDKKGIENGVADHLSRMRIDDEVPIDDSMPEEQLMVTEFFGKNYSGNEFHQLNAVEGRSPWYADHVNYLACGVEPPNLTSYEKKKFFRDINHYYWDEPYLYTLCKDKIYRRCISEEEVEGILLHCHGSTYGGHFATFKTVSKVLQAGFWWPTMFKDAQQFVLRCDSCQRKGNISRRNEMPQNPILEVEIFDVWGIDFMGPFPSSYGNKYILVAVDYVSKWVEAIATCGVPLESQEVLPKWIDIEHLRKSTSLAWGMIDERYAWIFDLLEAEGAKFLLPHQAYTTIMDRSNIDFKPPVQMLYGVSEVVQPAEEEGANAEEEGDNAEEEEDLDIEEYNTKRFHFAEHEPPSRQSKSVTESHEKISKLQAWFKLLLCFKLLLGYKLFIKFQVLCAFHGHITILKEKEPPYVSQPVLNRELPKEATRELGGFTQAKAVMVHNQSPRAECNILVKEKPPDATPPIKTRGCTIWRPIKKTNDQEISTHRRSQPRDPREDYECQIWLKHNEERIGKQSNLFVRASKDFEEMFSEDKPIGLSPIHNASQSYIWRPGDYIGRSRPEPHESLVTLLHMFHEEPKMDLSSFGYFHTYQWRPGELLDSSREEELVTNNALIKEEPPDPTPLPLTDNALIKVEACLLVYSDSMTMITHLLFAKAVDNIAGIKEEPPDIEVLSSNLFERTGIGVVLMPRIDSPSNLTRRRSDNAYALELQGKYNVSSNFNDSYLVLFIVGELDLRSNPFQVGEDDVTMESTKDLELDKELVAEEQLEAEKQLEPEERFELRNELIAEKEYGKDVILTSLVLIYDHQMGMCLICTLFPLSSFVPMGFLDKVFNEANDSHSNHPFGDPNHGITFRILPHGIYMESSLFYAHYKPKKSPNQVVNLLVKKDDENRRSRVIFEAKGSEESFLFKFYL</sequence>
<feature type="region of interest" description="Disordered" evidence="9">
    <location>
        <begin position="30"/>
        <end position="80"/>
    </location>
</feature>
<keyword evidence="7" id="KW-0479">Metal-binding</keyword>
<dbReference type="PANTHER" id="PTHR37984">
    <property type="entry name" value="PROTEIN CBG26694"/>
    <property type="match status" value="1"/>
</dbReference>
<dbReference type="Pfam" id="PF03078">
    <property type="entry name" value="ATHILA"/>
    <property type="match status" value="1"/>
</dbReference>
<feature type="domain" description="CCHC-type" evidence="10">
    <location>
        <begin position="266"/>
        <end position="279"/>
    </location>
</feature>
<dbReference type="Pfam" id="PF03732">
    <property type="entry name" value="Retrotrans_gag"/>
    <property type="match status" value="1"/>
</dbReference>
<dbReference type="EMBL" id="JAEFBK010000012">
    <property type="protein sequence ID" value="KAG7543356.1"/>
    <property type="molecule type" value="Genomic_DNA"/>
</dbReference>
<dbReference type="InterPro" id="IPR000477">
    <property type="entry name" value="RT_dom"/>
</dbReference>
<evidence type="ECO:0000256" key="2">
    <source>
        <dbReference type="ARBA" id="ARBA00022695"/>
    </source>
</evidence>
<feature type="compositionally biased region" description="Polar residues" evidence="9">
    <location>
        <begin position="58"/>
        <end position="72"/>
    </location>
</feature>
<evidence type="ECO:0000256" key="6">
    <source>
        <dbReference type="ARBA" id="ARBA00022918"/>
    </source>
</evidence>
<dbReference type="CDD" id="cd09274">
    <property type="entry name" value="RNase_HI_RT_Ty3"/>
    <property type="match status" value="1"/>
</dbReference>
<dbReference type="InterPro" id="IPR005162">
    <property type="entry name" value="Retrotrans_gag_dom"/>
</dbReference>
<dbReference type="Pfam" id="PF00078">
    <property type="entry name" value="RVT_1"/>
    <property type="match status" value="1"/>
</dbReference>